<dbReference type="Pfam" id="PF04185">
    <property type="entry name" value="Phosphoesterase"/>
    <property type="match status" value="1"/>
</dbReference>
<reference evidence="3" key="1">
    <citation type="submission" date="2019-09" db="EMBL/GenBank/DDBJ databases">
        <authorList>
            <person name="Jung D.-H."/>
        </authorList>
    </citation>
    <scope>NUCLEOTIDE SEQUENCE [LARGE SCALE GENOMIC DNA]</scope>
    <source>
        <strain evidence="3">JA-25</strain>
    </source>
</reference>
<dbReference type="InterPro" id="IPR011964">
    <property type="entry name" value="YVTN_b-propeller_repeat"/>
</dbReference>
<gene>
    <name evidence="2" type="ORF">F7231_05400</name>
</gene>
<dbReference type="PROSITE" id="PS51257">
    <property type="entry name" value="PROKAR_LIPOPROTEIN"/>
    <property type="match status" value="1"/>
</dbReference>
<dbReference type="NCBIfam" id="TIGR02276">
    <property type="entry name" value="beta_rpt_yvtn"/>
    <property type="match status" value="1"/>
</dbReference>
<evidence type="ECO:0000256" key="1">
    <source>
        <dbReference type="ARBA" id="ARBA00022801"/>
    </source>
</evidence>
<dbReference type="InterPro" id="IPR015943">
    <property type="entry name" value="WD40/YVTN_repeat-like_dom_sf"/>
</dbReference>
<dbReference type="SUPFAM" id="SSF50974">
    <property type="entry name" value="Nitrous oxide reductase, N-terminal domain"/>
    <property type="match status" value="1"/>
</dbReference>
<evidence type="ECO:0000313" key="3">
    <source>
        <dbReference type="Proteomes" id="UP000606008"/>
    </source>
</evidence>
<dbReference type="SUPFAM" id="SSF63825">
    <property type="entry name" value="YWTD domain"/>
    <property type="match status" value="1"/>
</dbReference>
<dbReference type="InterPro" id="IPR007312">
    <property type="entry name" value="Phosphoesterase"/>
</dbReference>
<proteinExistence type="predicted"/>
<dbReference type="EMBL" id="WAEL01000002">
    <property type="protein sequence ID" value="NID09597.1"/>
    <property type="molecule type" value="Genomic_DNA"/>
</dbReference>
<dbReference type="RefSeq" id="WP_166691207.1">
    <property type="nucleotide sequence ID" value="NZ_WAEL01000002.1"/>
</dbReference>
<dbReference type="Proteomes" id="UP000606008">
    <property type="component" value="Unassembled WGS sequence"/>
</dbReference>
<dbReference type="InterPro" id="IPR051200">
    <property type="entry name" value="Host-pathogen_enzymatic-act"/>
</dbReference>
<comment type="caution">
    <text evidence="2">The sequence shown here is derived from an EMBL/GenBank/DDBJ whole genome shotgun (WGS) entry which is preliminary data.</text>
</comment>
<keyword evidence="1" id="KW-0378">Hydrolase</keyword>
<dbReference type="InterPro" id="IPR017850">
    <property type="entry name" value="Alkaline_phosphatase_core_sf"/>
</dbReference>
<reference evidence="3" key="2">
    <citation type="submission" date="2023-07" db="EMBL/GenBank/DDBJ databases">
        <authorList>
            <person name="Jung D.-H."/>
        </authorList>
    </citation>
    <scope>NUCLEOTIDE SEQUENCE [LARGE SCALE GENOMIC DNA]</scope>
    <source>
        <strain evidence="3">JA-25</strain>
    </source>
</reference>
<protein>
    <submittedName>
        <fullName evidence="2">Phosphoesterase</fullName>
    </submittedName>
</protein>
<dbReference type="PANTHER" id="PTHR47197">
    <property type="entry name" value="PROTEIN NIRF"/>
    <property type="match status" value="1"/>
</dbReference>
<name>A0ABX0QCB2_9BACT</name>
<dbReference type="SUPFAM" id="SSF53649">
    <property type="entry name" value="Alkaline phosphatase-like"/>
    <property type="match status" value="1"/>
</dbReference>
<organism evidence="2 3">
    <name type="scientific">Fibrivirga algicola</name>
    <dbReference type="NCBI Taxonomy" id="2950420"/>
    <lineage>
        <taxon>Bacteria</taxon>
        <taxon>Pseudomonadati</taxon>
        <taxon>Bacteroidota</taxon>
        <taxon>Cytophagia</taxon>
        <taxon>Cytophagales</taxon>
        <taxon>Spirosomataceae</taxon>
        <taxon>Fibrivirga</taxon>
    </lineage>
</organism>
<evidence type="ECO:0000313" key="2">
    <source>
        <dbReference type="EMBL" id="NID09597.1"/>
    </source>
</evidence>
<accession>A0ABX0QCB2</accession>
<dbReference type="Gene3D" id="3.40.720.10">
    <property type="entry name" value="Alkaline Phosphatase, subunit A"/>
    <property type="match status" value="1"/>
</dbReference>
<keyword evidence="3" id="KW-1185">Reference proteome</keyword>
<dbReference type="Gene3D" id="2.130.10.10">
    <property type="entry name" value="YVTN repeat-like/Quinoprotein amine dehydrogenase"/>
    <property type="match status" value="1"/>
</dbReference>
<dbReference type="PANTHER" id="PTHR47197:SF3">
    <property type="entry name" value="DIHYDRO-HEME D1 DEHYDROGENASE"/>
    <property type="match status" value="1"/>
</dbReference>
<dbReference type="InterPro" id="IPR011045">
    <property type="entry name" value="N2O_reductase_N"/>
</dbReference>
<sequence>MRNQFVSAFLLLLTLSCAGPSELRKHRHASDKQTLTDPVAGEPTAMPYNRLIDAAGTAVFFGDPKLENHALDLTALPGGNQLVVEDRYGIAVLDRASQKIVYRWSLSDAAITRGLMSTFSGIEAFTVNGQTYLAWGASERERGKSGVVIATWVSGKVGNVEFLSFAPVAPSPLSLPNDVTVRLEGGECFLYVALNGNNQLAKVRFADRSTVWTAPTGVAPYGIALAGDRAFVTNWAGPQPTNEPDSAGKLETAGVPWGQAYIDPRTGAVAKGTVSVIDLTTGRADAEIPVGLHPNAILASPDQKRLYVANGNSDYISVIDVPTRQVTDSIPVSLFGMSDTYIGSTPNALALDATGSTLYVANGHDNAVAVVDLSAPTTQVRTSAVRGYIPTQAYPGGVLLLDNTLYVTNLEATGARALTPADQASQGGRKDSQPAYNSHRQLASLSIIALPNANELTTYTERVRKLSMQFRLALAAKLPRRDAPPRPVPERIGEPSVFQHVVYIIKENRTYDQVLGDMPEGRGKPELCIFGDSITPNQHKLARDFVLLDNYYASGKSSAEGHSWVDAAIVTDYTEKSVRGWFRSYPHVLYDALVYNQKGMIWNNALDHGKTVRIYGEACTCQFDESTHDWTKLYNMRQTGQPFSFTNTTTISRVRPILSQSFPGCDDEKINDQMRADAFIRELNEYAAKPGDQWPNLMVMSLPNDHTSGMSPKFPTPRAMVADNDLAVGRIVEAIQKSRFAANTVIFITEDDSQSGWDHISAYRTTGFVVSPYSRLKRTVTTNYNQTSMLRTIEQILGLPPMNVIDATALPMFDCFVNKPDLNTYTSLTNRVPLNEMNKPLTALRGKALRYAKESVEEAEEGIDTGEDELNNRILWFWARGNTPYPRFKSSSTPH</sequence>